<reference evidence="1" key="1">
    <citation type="journal article" date="2014" name="Int. J. Syst. Evol. Microbiol.">
        <title>Complete genome sequence of Corynebacterium casei LMG S-19264T (=DSM 44701T), isolated from a smear-ripened cheese.</title>
        <authorList>
            <consortium name="US DOE Joint Genome Institute (JGI-PGF)"/>
            <person name="Walter F."/>
            <person name="Albersmeier A."/>
            <person name="Kalinowski J."/>
            <person name="Ruckert C."/>
        </authorList>
    </citation>
    <scope>NUCLEOTIDE SEQUENCE</scope>
    <source>
        <strain evidence="1">CGMCC 1.12924</strain>
    </source>
</reference>
<sequence>MNKPLKFRNSIIFTAMKWLPLLFLSIFSVECVSQEKHAWFSSIEIDYFYGTILEHNPEIGHLITRHPEGIVLQYNVKTFGFKEWERRHNYPDWGLTFSYQDMKNPNLGELYGLYSHISWYFLKRNVQLGIGTGIAYATNPYHPDTNYLNNAFGSSILSATLLKLNYHKENLWNGFGVQAGLSLFHYSNGNFTAPNTSTNTFAFNVGLNYNLNQEPIPEYIPFERETFSEPIKLNVLVRFGINESDVIGLGKSPFVVVSAFTDKRLSKTSSVYAGAELFLSYFLKDLIEYRAIAYPEFNISGEEDFKRVGIFAGYQFRVNKLAPFVNAGYYVYYPYDFEGRMYNRLGIKRYFGEKEQLFGILSVKAHAAKAEAIEFGVGIRL</sequence>
<evidence type="ECO:0000313" key="2">
    <source>
        <dbReference type="Proteomes" id="UP000652231"/>
    </source>
</evidence>
<dbReference type="Pfam" id="PF09411">
    <property type="entry name" value="PagL"/>
    <property type="match status" value="1"/>
</dbReference>
<dbReference type="Gene3D" id="2.40.160.20">
    <property type="match status" value="1"/>
</dbReference>
<accession>A0A8J2V9V8</accession>
<dbReference type="InterPro" id="IPR018550">
    <property type="entry name" value="Lipid-A_deacylase-rel"/>
</dbReference>
<protein>
    <recommendedName>
        <fullName evidence="3">Acyloxyacyl hydrolase</fullName>
    </recommendedName>
</protein>
<name>A0A8J2V9V8_9FLAO</name>
<evidence type="ECO:0008006" key="3">
    <source>
        <dbReference type="Google" id="ProtNLM"/>
    </source>
</evidence>
<dbReference type="EMBL" id="BMGK01000004">
    <property type="protein sequence ID" value="GGD89510.1"/>
    <property type="molecule type" value="Genomic_DNA"/>
</dbReference>
<dbReference type="Proteomes" id="UP000652231">
    <property type="component" value="Unassembled WGS sequence"/>
</dbReference>
<keyword evidence="2" id="KW-1185">Reference proteome</keyword>
<dbReference type="RefSeq" id="WP_229741358.1">
    <property type="nucleotide sequence ID" value="NZ_BMGK01000004.1"/>
</dbReference>
<comment type="caution">
    <text evidence="1">The sequence shown here is derived from an EMBL/GenBank/DDBJ whole genome shotgun (WGS) entry which is preliminary data.</text>
</comment>
<dbReference type="AlphaFoldDB" id="A0A8J2V9V8"/>
<evidence type="ECO:0000313" key="1">
    <source>
        <dbReference type="EMBL" id="GGD89510.1"/>
    </source>
</evidence>
<organism evidence="1 2">
    <name type="scientific">Planktosalinus lacus</name>
    <dbReference type="NCBI Taxonomy" id="1526573"/>
    <lineage>
        <taxon>Bacteria</taxon>
        <taxon>Pseudomonadati</taxon>
        <taxon>Bacteroidota</taxon>
        <taxon>Flavobacteriia</taxon>
        <taxon>Flavobacteriales</taxon>
        <taxon>Flavobacteriaceae</taxon>
        <taxon>Planktosalinus</taxon>
    </lineage>
</organism>
<gene>
    <name evidence="1" type="ORF">GCM10011312_11780</name>
</gene>
<proteinExistence type="predicted"/>
<reference evidence="1" key="2">
    <citation type="submission" date="2020-09" db="EMBL/GenBank/DDBJ databases">
        <authorList>
            <person name="Sun Q."/>
            <person name="Zhou Y."/>
        </authorList>
    </citation>
    <scope>NUCLEOTIDE SEQUENCE</scope>
    <source>
        <strain evidence="1">CGMCC 1.12924</strain>
    </source>
</reference>